<dbReference type="InterPro" id="IPR016068">
    <property type="entry name" value="Translin_N"/>
</dbReference>
<dbReference type="EMBL" id="CACVBS010000002">
    <property type="protein sequence ID" value="CAA7258794.1"/>
    <property type="molecule type" value="Genomic_DNA"/>
</dbReference>
<organism evidence="6 7">
    <name type="scientific">Cyclocybe aegerita</name>
    <name type="common">Black poplar mushroom</name>
    <name type="synonym">Agrocybe aegerita</name>
    <dbReference type="NCBI Taxonomy" id="1973307"/>
    <lineage>
        <taxon>Eukaryota</taxon>
        <taxon>Fungi</taxon>
        <taxon>Dikarya</taxon>
        <taxon>Basidiomycota</taxon>
        <taxon>Agaricomycotina</taxon>
        <taxon>Agaricomycetes</taxon>
        <taxon>Agaricomycetidae</taxon>
        <taxon>Agaricales</taxon>
        <taxon>Agaricineae</taxon>
        <taxon>Bolbitiaceae</taxon>
        <taxon>Cyclocybe</taxon>
    </lineage>
</organism>
<dbReference type="PANTHER" id="PTHR10741">
    <property type="entry name" value="TRANSLIN AND TRANSLIN ASSOCIATED PROTEIN X"/>
    <property type="match status" value="1"/>
</dbReference>
<name>A0A8S0VW43_CYCAE</name>
<evidence type="ECO:0008006" key="8">
    <source>
        <dbReference type="Google" id="ProtNLM"/>
    </source>
</evidence>
<comment type="caution">
    <text evidence="6">The sequence shown here is derived from an EMBL/GenBank/DDBJ whole genome shotgun (WGS) entry which is preliminary data.</text>
</comment>
<comment type="subcellular location">
    <subcellularLocation>
        <location evidence="2">Cytoplasm</location>
    </subcellularLocation>
    <subcellularLocation>
        <location evidence="1">Nucleus</location>
    </subcellularLocation>
</comment>
<reference evidence="6 7" key="1">
    <citation type="submission" date="2020-01" db="EMBL/GenBank/DDBJ databases">
        <authorList>
            <person name="Gupta K D."/>
        </authorList>
    </citation>
    <scope>NUCLEOTIDE SEQUENCE [LARGE SCALE GENOMIC DNA]</scope>
</reference>
<keyword evidence="4" id="KW-0963">Cytoplasm</keyword>
<keyword evidence="5" id="KW-0539">Nucleus</keyword>
<dbReference type="Gene3D" id="1.20.58.190">
    <property type="entry name" value="Translin, domain 1"/>
    <property type="match status" value="1"/>
</dbReference>
<evidence type="ECO:0000256" key="4">
    <source>
        <dbReference type="ARBA" id="ARBA00022490"/>
    </source>
</evidence>
<sequence>MSLTVVLVVGWALWTDNRNGFHLARRHVIHFLMATSTTASVALPTVTHLFDDFRADLDDHNDRRERLIKASRDITNLSKKTIFLLHRLALEQPAADDQNPGKRAAQQGYEKLREVQNIYSKLQSELVGDRFWRYQRQVSPGLQEYIEALSFAHYLEHGTLIPFDEVQKTLMDSEGVEQYVPLSVSDYLLGLSDLTGELMRFAISGISRRGGRAKAVEVCAFVRGCKADFERMSPYIRDLRKKQIVTAQSLEKIEDAAYAIAVRSSEYDLPPELLDDIVAQSISNYGGVLRQSAGHRKTGDLSDDEDGDMM</sequence>
<evidence type="ECO:0000256" key="2">
    <source>
        <dbReference type="ARBA" id="ARBA00004496"/>
    </source>
</evidence>
<dbReference type="GO" id="GO:0005634">
    <property type="term" value="C:nucleus"/>
    <property type="evidence" value="ECO:0007669"/>
    <property type="project" value="UniProtKB-SubCell"/>
</dbReference>
<dbReference type="InterPro" id="IPR002848">
    <property type="entry name" value="Translin_fam"/>
</dbReference>
<dbReference type="InterPro" id="IPR016069">
    <property type="entry name" value="Translin_C"/>
</dbReference>
<evidence type="ECO:0000313" key="6">
    <source>
        <dbReference type="EMBL" id="CAA7258794.1"/>
    </source>
</evidence>
<evidence type="ECO:0000256" key="1">
    <source>
        <dbReference type="ARBA" id="ARBA00004123"/>
    </source>
</evidence>
<comment type="similarity">
    <text evidence="3">Belongs to the translin family.</text>
</comment>
<dbReference type="GO" id="GO:0005737">
    <property type="term" value="C:cytoplasm"/>
    <property type="evidence" value="ECO:0007669"/>
    <property type="project" value="UniProtKB-SubCell"/>
</dbReference>
<dbReference type="SUPFAM" id="SSF74784">
    <property type="entry name" value="Translin"/>
    <property type="match status" value="1"/>
</dbReference>
<dbReference type="InterPro" id="IPR036081">
    <property type="entry name" value="Translin_sf"/>
</dbReference>
<dbReference type="AlphaFoldDB" id="A0A8S0VW43"/>
<accession>A0A8S0VW43</accession>
<dbReference type="Pfam" id="PF01997">
    <property type="entry name" value="Translin"/>
    <property type="match status" value="1"/>
</dbReference>
<evidence type="ECO:0000256" key="5">
    <source>
        <dbReference type="ARBA" id="ARBA00023242"/>
    </source>
</evidence>
<evidence type="ECO:0000256" key="3">
    <source>
        <dbReference type="ARBA" id="ARBA00005902"/>
    </source>
</evidence>
<gene>
    <name evidence="6" type="ORF">AAE3_LOCUS929</name>
</gene>
<dbReference type="Proteomes" id="UP000467700">
    <property type="component" value="Unassembled WGS sequence"/>
</dbReference>
<dbReference type="GO" id="GO:0043565">
    <property type="term" value="F:sequence-specific DNA binding"/>
    <property type="evidence" value="ECO:0007669"/>
    <property type="project" value="InterPro"/>
</dbReference>
<proteinExistence type="inferred from homology"/>
<dbReference type="Gene3D" id="1.20.58.200">
    <property type="entry name" value="Translin, domain 2"/>
    <property type="match status" value="1"/>
</dbReference>
<protein>
    <recommendedName>
        <fullName evidence="8">Translin</fullName>
    </recommendedName>
</protein>
<evidence type="ECO:0000313" key="7">
    <source>
        <dbReference type="Proteomes" id="UP000467700"/>
    </source>
</evidence>
<dbReference type="CDD" id="cd14820">
    <property type="entry name" value="TRAX"/>
    <property type="match status" value="1"/>
</dbReference>
<dbReference type="OrthoDB" id="31005at2759"/>
<keyword evidence="7" id="KW-1185">Reference proteome</keyword>